<evidence type="ECO:0000256" key="3">
    <source>
        <dbReference type="SAM" id="Phobius"/>
    </source>
</evidence>
<sequence length="192" mass="22047">MPQKNDRRVRKTRSLLRQALVRLMNEKSIQEITVTQLCEACDINRGTFYLHYTDVYDLLSRIEEEMLTDFENVLGKLVPEEIVGQQSPSSAMCRLFEFLADNADMCKVLLCNNGDMAFVEKVKGIVEARIMNKWSTQFERAGYADKEYVFAFIVSGCMGMLQYWLENDMPLSPLEMAGMMESILVRGLTALQ</sequence>
<dbReference type="InterPro" id="IPR050624">
    <property type="entry name" value="HTH-type_Tx_Regulator"/>
</dbReference>
<accession>A0ABV1GEN1</accession>
<keyword evidence="3" id="KW-0812">Transmembrane</keyword>
<protein>
    <submittedName>
        <fullName evidence="5">TetR-like C-terminal domain-containing protein</fullName>
    </submittedName>
</protein>
<keyword evidence="3" id="KW-1133">Transmembrane helix</keyword>
<evidence type="ECO:0000313" key="6">
    <source>
        <dbReference type="Proteomes" id="UP001477672"/>
    </source>
</evidence>
<reference evidence="5 6" key="1">
    <citation type="submission" date="2024-03" db="EMBL/GenBank/DDBJ databases">
        <title>Human intestinal bacterial collection.</title>
        <authorList>
            <person name="Pauvert C."/>
            <person name="Hitch T.C.A."/>
            <person name="Clavel T."/>
        </authorList>
    </citation>
    <scope>NUCLEOTIDE SEQUENCE [LARGE SCALE GENOMIC DNA]</scope>
    <source>
        <strain evidence="5 6">CLA-JM-H11</strain>
    </source>
</reference>
<dbReference type="InterPro" id="IPR001647">
    <property type="entry name" value="HTH_TetR"/>
</dbReference>
<dbReference type="InterPro" id="IPR039532">
    <property type="entry name" value="TetR_C_Firmicutes"/>
</dbReference>
<keyword evidence="3" id="KW-0472">Membrane</keyword>
<feature type="transmembrane region" description="Helical" evidence="3">
    <location>
        <begin position="148"/>
        <end position="165"/>
    </location>
</feature>
<feature type="DNA-binding region" description="H-T-H motif" evidence="2">
    <location>
        <begin position="33"/>
        <end position="52"/>
    </location>
</feature>
<dbReference type="Proteomes" id="UP001477672">
    <property type="component" value="Unassembled WGS sequence"/>
</dbReference>
<organism evidence="5 6">
    <name type="scientific">Ruthenibacterium intestinale</name>
    <dbReference type="NCBI Taxonomy" id="3133163"/>
    <lineage>
        <taxon>Bacteria</taxon>
        <taxon>Bacillati</taxon>
        <taxon>Bacillota</taxon>
        <taxon>Clostridia</taxon>
        <taxon>Eubacteriales</taxon>
        <taxon>Oscillospiraceae</taxon>
        <taxon>Ruthenibacterium</taxon>
    </lineage>
</organism>
<evidence type="ECO:0000256" key="2">
    <source>
        <dbReference type="PROSITE-ProRule" id="PRU00335"/>
    </source>
</evidence>
<dbReference type="PROSITE" id="PS50977">
    <property type="entry name" value="HTH_TETR_2"/>
    <property type="match status" value="1"/>
</dbReference>
<dbReference type="EMBL" id="JBBMFA010000084">
    <property type="protein sequence ID" value="MEQ2520275.1"/>
    <property type="molecule type" value="Genomic_DNA"/>
</dbReference>
<keyword evidence="1 2" id="KW-0238">DNA-binding</keyword>
<dbReference type="SUPFAM" id="SSF46689">
    <property type="entry name" value="Homeodomain-like"/>
    <property type="match status" value="1"/>
</dbReference>
<dbReference type="Pfam" id="PF14278">
    <property type="entry name" value="TetR_C_8"/>
    <property type="match status" value="1"/>
</dbReference>
<dbReference type="PANTHER" id="PTHR43479">
    <property type="entry name" value="ACREF/ENVCD OPERON REPRESSOR-RELATED"/>
    <property type="match status" value="1"/>
</dbReference>
<evidence type="ECO:0000313" key="5">
    <source>
        <dbReference type="EMBL" id="MEQ2520275.1"/>
    </source>
</evidence>
<comment type="caution">
    <text evidence="5">The sequence shown here is derived from an EMBL/GenBank/DDBJ whole genome shotgun (WGS) entry which is preliminary data.</text>
</comment>
<dbReference type="RefSeq" id="WP_349215758.1">
    <property type="nucleotide sequence ID" value="NZ_JBBMFA010000084.1"/>
</dbReference>
<proteinExistence type="predicted"/>
<evidence type="ECO:0000259" key="4">
    <source>
        <dbReference type="PROSITE" id="PS50977"/>
    </source>
</evidence>
<gene>
    <name evidence="5" type="ORF">WMO24_07520</name>
</gene>
<dbReference type="PANTHER" id="PTHR43479:SF7">
    <property type="entry name" value="TETR-FAMILY TRANSCRIPTIONAL REGULATOR"/>
    <property type="match status" value="1"/>
</dbReference>
<dbReference type="Gene3D" id="1.10.357.10">
    <property type="entry name" value="Tetracycline Repressor, domain 2"/>
    <property type="match status" value="1"/>
</dbReference>
<keyword evidence="6" id="KW-1185">Reference proteome</keyword>
<dbReference type="InterPro" id="IPR009057">
    <property type="entry name" value="Homeodomain-like_sf"/>
</dbReference>
<evidence type="ECO:0000256" key="1">
    <source>
        <dbReference type="ARBA" id="ARBA00023125"/>
    </source>
</evidence>
<feature type="domain" description="HTH tetR-type" evidence="4">
    <location>
        <begin position="10"/>
        <end position="70"/>
    </location>
</feature>
<name>A0ABV1GEN1_9FIRM</name>